<dbReference type="PANTHER" id="PTHR30238">
    <property type="entry name" value="MEMBRANE BOUND PREDICTED REDOX MODULATOR"/>
    <property type="match status" value="1"/>
</dbReference>
<dbReference type="OrthoDB" id="5295733at2"/>
<evidence type="ECO:0000256" key="1">
    <source>
        <dbReference type="ARBA" id="ARBA00004141"/>
    </source>
</evidence>
<evidence type="ECO:0000313" key="8">
    <source>
        <dbReference type="Proteomes" id="UP000033618"/>
    </source>
</evidence>
<comment type="subcellular location">
    <subcellularLocation>
        <location evidence="1">Membrane</location>
        <topology evidence="1">Multi-pass membrane protein</topology>
    </subcellularLocation>
</comment>
<evidence type="ECO:0000256" key="3">
    <source>
        <dbReference type="ARBA" id="ARBA00022692"/>
    </source>
</evidence>
<dbReference type="InterPro" id="IPR022301">
    <property type="entry name" value="Integral_membrane_YjbE"/>
</dbReference>
<proteinExistence type="inferred from homology"/>
<evidence type="ECO:0000256" key="4">
    <source>
        <dbReference type="ARBA" id="ARBA00022989"/>
    </source>
</evidence>
<keyword evidence="3 6" id="KW-0812">Transmembrane</keyword>
<name>A0A0F5JY11_9BURK</name>
<dbReference type="Proteomes" id="UP000033618">
    <property type="component" value="Unassembled WGS sequence"/>
</dbReference>
<protein>
    <submittedName>
        <fullName evidence="7">Membrane protein</fullName>
    </submittedName>
</protein>
<keyword evidence="4 6" id="KW-1133">Transmembrane helix</keyword>
<feature type="transmembrane region" description="Helical" evidence="6">
    <location>
        <begin position="12"/>
        <end position="34"/>
    </location>
</feature>
<feature type="transmembrane region" description="Helical" evidence="6">
    <location>
        <begin position="46"/>
        <end position="66"/>
    </location>
</feature>
<feature type="transmembrane region" description="Helical" evidence="6">
    <location>
        <begin position="203"/>
        <end position="223"/>
    </location>
</feature>
<evidence type="ECO:0000256" key="5">
    <source>
        <dbReference type="ARBA" id="ARBA00023136"/>
    </source>
</evidence>
<gene>
    <name evidence="7" type="ORF">WM40_16630</name>
</gene>
<evidence type="ECO:0000313" key="7">
    <source>
        <dbReference type="EMBL" id="KKB62570.1"/>
    </source>
</evidence>
<reference evidence="7 8" key="1">
    <citation type="submission" date="2015-03" db="EMBL/GenBank/DDBJ databases">
        <title>Draft Genome Sequence of Burkholderia andropogonis type strain ICMP2807, isolated from Sorghum bicolor.</title>
        <authorList>
            <person name="Lopes-Santos L."/>
            <person name="Castro D.B."/>
            <person name="Ottoboni L.M."/>
            <person name="Park D."/>
            <person name="Weirc B.S."/>
            <person name="Destefano S.A."/>
        </authorList>
    </citation>
    <scope>NUCLEOTIDE SEQUENCE [LARGE SCALE GENOMIC DNA]</scope>
    <source>
        <strain evidence="7 8">ICMP2807</strain>
    </source>
</reference>
<keyword evidence="8" id="KW-1185">Reference proteome</keyword>
<evidence type="ECO:0000256" key="6">
    <source>
        <dbReference type="SAM" id="Phobius"/>
    </source>
</evidence>
<dbReference type="NCBIfam" id="TIGR03717">
    <property type="entry name" value="R_switched_YjbE"/>
    <property type="match status" value="1"/>
</dbReference>
<feature type="transmembrane region" description="Helical" evidence="6">
    <location>
        <begin position="140"/>
        <end position="161"/>
    </location>
</feature>
<comment type="caution">
    <text evidence="7">The sequence shown here is derived from an EMBL/GenBank/DDBJ whole genome shotgun (WGS) entry which is preliminary data.</text>
</comment>
<dbReference type="EMBL" id="LAQU01000018">
    <property type="protein sequence ID" value="KKB62570.1"/>
    <property type="molecule type" value="Genomic_DNA"/>
</dbReference>
<dbReference type="Pfam" id="PF03741">
    <property type="entry name" value="TerC"/>
    <property type="match status" value="1"/>
</dbReference>
<dbReference type="RefSeq" id="WP_024901679.1">
    <property type="nucleotide sequence ID" value="NZ_CADFGU010000006.1"/>
</dbReference>
<feature type="transmembrane region" description="Helical" evidence="6">
    <location>
        <begin position="168"/>
        <end position="188"/>
    </location>
</feature>
<keyword evidence="5 6" id="KW-0472">Membrane</keyword>
<sequence>MEWIADIHWGAVLQIVIIDILLGGDNAVVIALACRNLPAQQRARGIFFGTAGAIILRLVLVSFAVFLLEIPFLKLAGGLLLFWIGAKLMLPEEGAHKDVTAANQLWGAVKTIIIADFVMSLDNVIAIAGAAQMADASHQIWLVAFGLILSIPIIVWGSTLVLKLIDRFPIVITAGAALLGWIGGGLIVTDPVTDDWTSLDTPWAMYGAHLAGAILVVVAGWLWKRRMVSRRAAHE</sequence>
<comment type="similarity">
    <text evidence="2">Belongs to the TerC family.</text>
</comment>
<dbReference type="GO" id="GO:0016020">
    <property type="term" value="C:membrane"/>
    <property type="evidence" value="ECO:0007669"/>
    <property type="project" value="UniProtKB-SubCell"/>
</dbReference>
<evidence type="ECO:0000256" key="2">
    <source>
        <dbReference type="ARBA" id="ARBA00007511"/>
    </source>
</evidence>
<dbReference type="PANTHER" id="PTHR30238:SF4">
    <property type="entry name" value="SLL1022 PROTEIN"/>
    <property type="match status" value="1"/>
</dbReference>
<dbReference type="InterPro" id="IPR005496">
    <property type="entry name" value="Integral_membrane_TerC"/>
</dbReference>
<accession>A0A0F5JY11</accession>
<dbReference type="PATRIC" id="fig|28092.6.peg.3911"/>
<dbReference type="AlphaFoldDB" id="A0A0F5JY11"/>
<dbReference type="STRING" id="28092.WM40_16630"/>
<organism evidence="7 8">
    <name type="scientific">Robbsia andropogonis</name>
    <dbReference type="NCBI Taxonomy" id="28092"/>
    <lineage>
        <taxon>Bacteria</taxon>
        <taxon>Pseudomonadati</taxon>
        <taxon>Pseudomonadota</taxon>
        <taxon>Betaproteobacteria</taxon>
        <taxon>Burkholderiales</taxon>
        <taxon>Burkholderiaceae</taxon>
        <taxon>Robbsia</taxon>
    </lineage>
</organism>